<sequence length="141" mass="17013">MLWYHIHLRVVYTKRASTNSGCRVLIPYFFFPKYRFSFSHHTTRYTRNSTIISTRALLLFIREQPSQTGTGDVKFCMIRLHLLTFFVVSFYFFLRFLRFLFLPVNVPIKPISCNKIKEKYTFSFRSVFRDERAAVYVHTQQ</sequence>
<dbReference type="EMBL" id="GGMS01004576">
    <property type="protein sequence ID" value="MBY73779.1"/>
    <property type="molecule type" value="Transcribed_RNA"/>
</dbReference>
<organism evidence="2">
    <name type="scientific">Sipha flava</name>
    <name type="common">yellow sugarcane aphid</name>
    <dbReference type="NCBI Taxonomy" id="143950"/>
    <lineage>
        <taxon>Eukaryota</taxon>
        <taxon>Metazoa</taxon>
        <taxon>Ecdysozoa</taxon>
        <taxon>Arthropoda</taxon>
        <taxon>Hexapoda</taxon>
        <taxon>Insecta</taxon>
        <taxon>Pterygota</taxon>
        <taxon>Neoptera</taxon>
        <taxon>Paraneoptera</taxon>
        <taxon>Hemiptera</taxon>
        <taxon>Sternorrhyncha</taxon>
        <taxon>Aphidomorpha</taxon>
        <taxon>Aphidoidea</taxon>
        <taxon>Aphididae</taxon>
        <taxon>Sipha</taxon>
    </lineage>
</organism>
<keyword evidence="1" id="KW-0472">Membrane</keyword>
<evidence type="ECO:0000313" key="2">
    <source>
        <dbReference type="EMBL" id="MBY73779.1"/>
    </source>
</evidence>
<proteinExistence type="predicted"/>
<keyword evidence="1" id="KW-1133">Transmembrane helix</keyword>
<dbReference type="AlphaFoldDB" id="A0A2S2Q7S6"/>
<accession>A0A2S2Q7S6</accession>
<reference evidence="2" key="1">
    <citation type="submission" date="2018-04" db="EMBL/GenBank/DDBJ databases">
        <title>Transcriptome assembly of Sipha flava.</title>
        <authorList>
            <person name="Scully E.D."/>
            <person name="Geib S.M."/>
            <person name="Palmer N.A."/>
            <person name="Koch K."/>
            <person name="Bradshaw J."/>
            <person name="Heng-Moss T."/>
            <person name="Sarath G."/>
        </authorList>
    </citation>
    <scope>NUCLEOTIDE SEQUENCE</scope>
</reference>
<evidence type="ECO:0000256" key="1">
    <source>
        <dbReference type="SAM" id="Phobius"/>
    </source>
</evidence>
<gene>
    <name evidence="2" type="ORF">g.75166</name>
</gene>
<keyword evidence="1" id="KW-0812">Transmembrane</keyword>
<protein>
    <submittedName>
        <fullName evidence="2">Uncharacterized protein</fullName>
    </submittedName>
</protein>
<feature type="transmembrane region" description="Helical" evidence="1">
    <location>
        <begin position="82"/>
        <end position="101"/>
    </location>
</feature>
<name>A0A2S2Q7S6_9HEMI</name>